<organism evidence="1 2">
    <name type="scientific">Aedes aegypti</name>
    <name type="common">Yellowfever mosquito</name>
    <name type="synonym">Culex aegypti</name>
    <dbReference type="NCBI Taxonomy" id="7159"/>
    <lineage>
        <taxon>Eukaryota</taxon>
        <taxon>Metazoa</taxon>
        <taxon>Ecdysozoa</taxon>
        <taxon>Arthropoda</taxon>
        <taxon>Hexapoda</taxon>
        <taxon>Insecta</taxon>
        <taxon>Pterygota</taxon>
        <taxon>Neoptera</taxon>
        <taxon>Endopterygota</taxon>
        <taxon>Diptera</taxon>
        <taxon>Nematocera</taxon>
        <taxon>Culicoidea</taxon>
        <taxon>Culicidae</taxon>
        <taxon>Culicinae</taxon>
        <taxon>Aedini</taxon>
        <taxon>Aedes</taxon>
        <taxon>Stegomyia</taxon>
    </lineage>
</organism>
<reference evidence="1" key="2">
    <citation type="submission" date="2020-05" db="UniProtKB">
        <authorList>
            <consortium name="EnsemblMetazoa"/>
        </authorList>
    </citation>
    <scope>IDENTIFICATION</scope>
    <source>
        <strain evidence="1">LVP_AGWG</strain>
    </source>
</reference>
<dbReference type="AlphaFoldDB" id="A0A6E8PLD7"/>
<evidence type="ECO:0000313" key="2">
    <source>
        <dbReference type="Proteomes" id="UP000008820"/>
    </source>
</evidence>
<protein>
    <submittedName>
        <fullName evidence="1">Uncharacterized protein</fullName>
    </submittedName>
</protein>
<evidence type="ECO:0000313" key="1">
    <source>
        <dbReference type="EnsemblMetazoa" id="AAEL029060-PA"/>
    </source>
</evidence>
<reference evidence="1 2" key="1">
    <citation type="submission" date="2017-06" db="EMBL/GenBank/DDBJ databases">
        <title>Aedes aegypti genome working group (AGWG) sequencing and assembly.</title>
        <authorList>
            <consortium name="Aedes aegypti Genome Working Group (AGWG)"/>
            <person name="Matthews B.J."/>
        </authorList>
    </citation>
    <scope>NUCLEOTIDE SEQUENCE [LARGE SCALE GENOMIC DNA]</scope>
    <source>
        <strain evidence="1 2">LVP_AGWG</strain>
    </source>
</reference>
<dbReference type="InParanoid" id="A0A6E8PLD7"/>
<dbReference type="Proteomes" id="UP000008820">
    <property type="component" value="Chromosome 3"/>
</dbReference>
<dbReference type="EnsemblMetazoa" id="AAEL029060-RA">
    <property type="protein sequence ID" value="AAEL029060-PA"/>
    <property type="gene ID" value="AAEL029060"/>
</dbReference>
<proteinExistence type="predicted"/>
<sequence>MSEVALKPLPQPRLPRQPRPRSQGPQGTGQAEEAVDPPPSQRHGCCCHQNLEGTQRIVPAGHQEVHRRQLQMRCRQACPIPQEGLEEWRREGQVRPNQGHRRFRFVQAEG</sequence>
<accession>A0A6E8PLD7</accession>
<name>A0A6E8PLD7_AEDAE</name>
<keyword evidence="2" id="KW-1185">Reference proteome</keyword>